<dbReference type="AlphaFoldDB" id="A0A8H3DKH7"/>
<proteinExistence type="predicted"/>
<feature type="region of interest" description="Disordered" evidence="2">
    <location>
        <begin position="1"/>
        <end position="46"/>
    </location>
</feature>
<feature type="coiled-coil region" evidence="1">
    <location>
        <begin position="219"/>
        <end position="256"/>
    </location>
</feature>
<feature type="compositionally biased region" description="Basic and acidic residues" evidence="2">
    <location>
        <begin position="1"/>
        <end position="10"/>
    </location>
</feature>
<feature type="compositionally biased region" description="Polar residues" evidence="2">
    <location>
        <begin position="23"/>
        <end position="35"/>
    </location>
</feature>
<comment type="caution">
    <text evidence="4">The sequence shown here is derived from an EMBL/GenBank/DDBJ whole genome shotgun (WGS) entry which is preliminary data.</text>
</comment>
<evidence type="ECO:0000313" key="4">
    <source>
        <dbReference type="EMBL" id="CAE6535148.1"/>
    </source>
</evidence>
<dbReference type="Proteomes" id="UP000663853">
    <property type="component" value="Unassembled WGS sequence"/>
</dbReference>
<evidence type="ECO:0000259" key="3">
    <source>
        <dbReference type="PROSITE" id="PS50181"/>
    </source>
</evidence>
<keyword evidence="1" id="KW-0175">Coiled coil</keyword>
<evidence type="ECO:0000256" key="1">
    <source>
        <dbReference type="SAM" id="Coils"/>
    </source>
</evidence>
<feature type="domain" description="F-box" evidence="3">
    <location>
        <begin position="49"/>
        <end position="98"/>
    </location>
</feature>
<evidence type="ECO:0000313" key="5">
    <source>
        <dbReference type="Proteomes" id="UP000663853"/>
    </source>
</evidence>
<dbReference type="InterPro" id="IPR001810">
    <property type="entry name" value="F-box_dom"/>
</dbReference>
<feature type="region of interest" description="Disordered" evidence="2">
    <location>
        <begin position="667"/>
        <end position="688"/>
    </location>
</feature>
<sequence>MRSTDDETKPEAQILPRKRARNIESTNQATSSSQAPARKKQVRGKQGRLAGLLNMPVDIFTEITLHLNPADIISLSRSNKFFRNMLMHRSSIHIWHGSMKNVAGLPPCPPDMSEPRYLALVFSKTCSKCGKSARSKPDGILRVRLCGPCRDEFLMPVDLVPPVIQDLVYLSWNTYPARKWRCDTPYMLSEDVPGLLTEYADKKRMNDESTLDVWTKTKIAQVNQRREESEALMQFLEGLDGNREKELDELKEARRSEIERRVKDLGWAAKDMPSDYASEHHRAWNALVNQPKPLTDRIWANLQPKLIPLLEARRVERLKAEHEERKSGRQRRLVELFDGIKQEVCSSLETLRGRESGIFPDSKRTYKTDYRYDVFPSLGHALAWPLVKDLHETDSTPEEMEARFEKRREEVETLVNEWRTSIPAHFLNQAKANGTVLRPVLTSYRGGSGPFINLSDDLKRLLRADSVFYTTSPLGNKKIPATYSSILDTEGLSALLCTPDNAPSPKPLSLEHMFWYPEAHEVAKTLLANLGKPDISYFEIWGFPVSKIYMCGRCHNTDRMTWAQVIQHYVEQKQKHSDVQKDLAGLADQEIMYNDVHHPTLSTAGGPPMIKYIWGSARIADGGGGTGEFQVCKLCEKIPSAGEVVASQSAIRRHLLDVHGITKPGIDKHYAPKRLPSPDLPPVVPSSP</sequence>
<accession>A0A8H3DKH7</accession>
<dbReference type="PROSITE" id="PS50181">
    <property type="entry name" value="FBOX"/>
    <property type="match status" value="1"/>
</dbReference>
<protein>
    <recommendedName>
        <fullName evidence="3">F-box domain-containing protein</fullName>
    </recommendedName>
</protein>
<feature type="compositionally biased region" description="Basic residues" evidence="2">
    <location>
        <begin position="37"/>
        <end position="46"/>
    </location>
</feature>
<evidence type="ECO:0000256" key="2">
    <source>
        <dbReference type="SAM" id="MobiDB-lite"/>
    </source>
</evidence>
<feature type="compositionally biased region" description="Pro residues" evidence="2">
    <location>
        <begin position="678"/>
        <end position="688"/>
    </location>
</feature>
<gene>
    <name evidence="4" type="ORF">RDB_LOCUS176910</name>
</gene>
<name>A0A8H3DKH7_9AGAM</name>
<dbReference type="EMBL" id="CAJMXA010004124">
    <property type="protein sequence ID" value="CAE6535148.1"/>
    <property type="molecule type" value="Genomic_DNA"/>
</dbReference>
<organism evidence="4 5">
    <name type="scientific">Rhizoctonia solani</name>
    <dbReference type="NCBI Taxonomy" id="456999"/>
    <lineage>
        <taxon>Eukaryota</taxon>
        <taxon>Fungi</taxon>
        <taxon>Dikarya</taxon>
        <taxon>Basidiomycota</taxon>
        <taxon>Agaricomycotina</taxon>
        <taxon>Agaricomycetes</taxon>
        <taxon>Cantharellales</taxon>
        <taxon>Ceratobasidiaceae</taxon>
        <taxon>Rhizoctonia</taxon>
    </lineage>
</organism>
<reference evidence="4" key="1">
    <citation type="submission" date="2021-01" db="EMBL/GenBank/DDBJ databases">
        <authorList>
            <person name="Kaushik A."/>
        </authorList>
    </citation>
    <scope>NUCLEOTIDE SEQUENCE</scope>
    <source>
        <strain evidence="4">AG6-10EEA</strain>
    </source>
</reference>